<reference evidence="4 5" key="1">
    <citation type="submission" date="2018-08" db="EMBL/GenBank/DDBJ databases">
        <authorList>
            <person name="Khan S.A."/>
            <person name="Jeon C.O."/>
            <person name="Chun B.H."/>
            <person name="Jeong S.E."/>
        </authorList>
    </citation>
    <scope>NUCLEOTIDE SEQUENCE [LARGE SCALE GENOMIC DNA]</scope>
    <source>
        <strain evidence="4 5">S-16</strain>
    </source>
</reference>
<evidence type="ECO:0000256" key="2">
    <source>
        <dbReference type="SAM" id="MobiDB-lite"/>
    </source>
</evidence>
<reference evidence="4 5" key="2">
    <citation type="submission" date="2018-12" db="EMBL/GenBank/DDBJ databases">
        <title>Rhizobacter gummiphilus sp. nov., a rubber-degrading bacterium isolated from the soil of a botanical garden in Japan.</title>
        <authorList>
            <person name="Shunsuke S.S."/>
        </authorList>
    </citation>
    <scope>NUCLEOTIDE SEQUENCE [LARGE SCALE GENOMIC DNA]</scope>
    <source>
        <strain evidence="4 5">S-16</strain>
    </source>
</reference>
<dbReference type="AlphaFoldDB" id="A0A3N7HSQ6"/>
<organism evidence="4 5">
    <name type="scientific">Piscinibacter terrae</name>
    <dbReference type="NCBI Taxonomy" id="2496871"/>
    <lineage>
        <taxon>Bacteria</taxon>
        <taxon>Pseudomonadati</taxon>
        <taxon>Pseudomonadota</taxon>
        <taxon>Betaproteobacteria</taxon>
        <taxon>Burkholderiales</taxon>
        <taxon>Sphaerotilaceae</taxon>
        <taxon>Piscinibacter</taxon>
    </lineage>
</organism>
<sequence>MSLINQVLQDLDRRHAGGPVMPTAVKAMATPAAPARSWRLAVITGAVLLVAGGSAALAWSMASRLAQPAAPAAAPVAAATAAPAPTPVVVVAASAPAAAASSSASERVRPVAPPVVAMVTPNTKPALKAEAESAPEREDRTAKPAQAEAAETQGTALALAPTSSVKPSAPAAMMAEPRIEKRASTRTAHERAEAEYQRGVTLHQAGQYAEAAQAYAAALREEPTHLLSRQALAGALINQGKSDDARGVLAEGLALAPGNAALAMMLARVHAERGEMQRAAEVLQPTDGAWMSAEDHAFRAAVLQRAGRHAQASDHFAAAVRTMPNNGVWWMGLGISQAAEGKADNAREAFSRARSSGSLTPELAQYVEQRLRSL</sequence>
<dbReference type="Gene3D" id="1.25.40.10">
    <property type="entry name" value="Tetratricopeptide repeat domain"/>
    <property type="match status" value="2"/>
</dbReference>
<keyword evidence="5" id="KW-1185">Reference proteome</keyword>
<feature type="region of interest" description="Disordered" evidence="2">
    <location>
        <begin position="122"/>
        <end position="174"/>
    </location>
</feature>
<evidence type="ECO:0000313" key="4">
    <source>
        <dbReference type="EMBL" id="RQP25327.1"/>
    </source>
</evidence>
<dbReference type="PROSITE" id="PS50005">
    <property type="entry name" value="TPR"/>
    <property type="match status" value="1"/>
</dbReference>
<proteinExistence type="predicted"/>
<protein>
    <submittedName>
        <fullName evidence="4">Tetratricopeptide repeat protein</fullName>
    </submittedName>
</protein>
<keyword evidence="3" id="KW-0812">Transmembrane</keyword>
<gene>
    <name evidence="4" type="ORF">DZC73_10895</name>
</gene>
<keyword evidence="1" id="KW-0802">TPR repeat</keyword>
<evidence type="ECO:0000256" key="1">
    <source>
        <dbReference type="PROSITE-ProRule" id="PRU00339"/>
    </source>
</evidence>
<name>A0A3N7HSQ6_9BURK</name>
<evidence type="ECO:0000256" key="3">
    <source>
        <dbReference type="SAM" id="Phobius"/>
    </source>
</evidence>
<dbReference type="Pfam" id="PF13432">
    <property type="entry name" value="TPR_16"/>
    <property type="match status" value="1"/>
</dbReference>
<feature type="compositionally biased region" description="Low complexity" evidence="2">
    <location>
        <begin position="145"/>
        <end position="160"/>
    </location>
</feature>
<keyword evidence="3" id="KW-0472">Membrane</keyword>
<dbReference type="InterPro" id="IPR011990">
    <property type="entry name" value="TPR-like_helical_dom_sf"/>
</dbReference>
<dbReference type="Pfam" id="PF14559">
    <property type="entry name" value="TPR_19"/>
    <property type="match status" value="1"/>
</dbReference>
<feature type="compositionally biased region" description="Basic and acidic residues" evidence="2">
    <location>
        <begin position="127"/>
        <end position="142"/>
    </location>
</feature>
<dbReference type="SUPFAM" id="SSF48452">
    <property type="entry name" value="TPR-like"/>
    <property type="match status" value="1"/>
</dbReference>
<comment type="caution">
    <text evidence="4">The sequence shown here is derived from an EMBL/GenBank/DDBJ whole genome shotgun (WGS) entry which is preliminary data.</text>
</comment>
<feature type="repeat" description="TPR" evidence="1">
    <location>
        <begin position="192"/>
        <end position="225"/>
    </location>
</feature>
<accession>A0A3N7HSQ6</accession>
<dbReference type="Proteomes" id="UP000267464">
    <property type="component" value="Unassembled WGS sequence"/>
</dbReference>
<dbReference type="EMBL" id="QUSW01000002">
    <property type="protein sequence ID" value="RQP25327.1"/>
    <property type="molecule type" value="Genomic_DNA"/>
</dbReference>
<dbReference type="RefSeq" id="WP_124540237.1">
    <property type="nucleotide sequence ID" value="NZ_QUSW01000002.1"/>
</dbReference>
<dbReference type="OrthoDB" id="5406098at2"/>
<dbReference type="InterPro" id="IPR019734">
    <property type="entry name" value="TPR_rpt"/>
</dbReference>
<feature type="transmembrane region" description="Helical" evidence="3">
    <location>
        <begin position="38"/>
        <end position="59"/>
    </location>
</feature>
<keyword evidence="3" id="KW-1133">Transmembrane helix</keyword>
<dbReference type="SMART" id="SM00028">
    <property type="entry name" value="TPR"/>
    <property type="match status" value="3"/>
</dbReference>
<evidence type="ECO:0000313" key="5">
    <source>
        <dbReference type="Proteomes" id="UP000267464"/>
    </source>
</evidence>